<evidence type="ECO:0000313" key="5">
    <source>
        <dbReference type="EMBL" id="GAA2087793.1"/>
    </source>
</evidence>
<dbReference type="InterPro" id="IPR050922">
    <property type="entry name" value="LytR/CpsA/Psr_CW_biosynth"/>
</dbReference>
<gene>
    <name evidence="5" type="ORF">GCM10009823_02420</name>
</gene>
<feature type="transmembrane region" description="Helical" evidence="3">
    <location>
        <begin position="45"/>
        <end position="66"/>
    </location>
</feature>
<dbReference type="Pfam" id="PF03816">
    <property type="entry name" value="LytR_cpsA_psr"/>
    <property type="match status" value="1"/>
</dbReference>
<feature type="domain" description="Cell envelope-related transcriptional attenuator" evidence="4">
    <location>
        <begin position="121"/>
        <end position="263"/>
    </location>
</feature>
<proteinExistence type="inferred from homology"/>
<dbReference type="InterPro" id="IPR004474">
    <property type="entry name" value="LytR_CpsA_psr"/>
</dbReference>
<dbReference type="Gene3D" id="3.40.630.190">
    <property type="entry name" value="LCP protein"/>
    <property type="match status" value="1"/>
</dbReference>
<dbReference type="PANTHER" id="PTHR33392:SF6">
    <property type="entry name" value="POLYISOPRENYL-TEICHOIC ACID--PEPTIDOGLYCAN TEICHOIC ACID TRANSFERASE TAGU"/>
    <property type="match status" value="1"/>
</dbReference>
<accession>A0ABN2WAB7</accession>
<dbReference type="EMBL" id="BAAAPZ010000002">
    <property type="protein sequence ID" value="GAA2087793.1"/>
    <property type="molecule type" value="Genomic_DNA"/>
</dbReference>
<keyword evidence="6" id="KW-1185">Reference proteome</keyword>
<dbReference type="NCBIfam" id="TIGR00350">
    <property type="entry name" value="lytR_cpsA_psr"/>
    <property type="match status" value="1"/>
</dbReference>
<keyword evidence="3" id="KW-0812">Transmembrane</keyword>
<dbReference type="RefSeq" id="WP_291792573.1">
    <property type="nucleotide sequence ID" value="NZ_BAAAPZ010000002.1"/>
</dbReference>
<feature type="region of interest" description="Disordered" evidence="2">
    <location>
        <begin position="1"/>
        <end position="39"/>
    </location>
</feature>
<keyword evidence="3" id="KW-0472">Membrane</keyword>
<evidence type="ECO:0000256" key="3">
    <source>
        <dbReference type="SAM" id="Phobius"/>
    </source>
</evidence>
<dbReference type="PANTHER" id="PTHR33392">
    <property type="entry name" value="POLYISOPRENYL-TEICHOIC ACID--PEPTIDOGLYCAN TEICHOIC ACID TRANSFERASE TAGU"/>
    <property type="match status" value="1"/>
</dbReference>
<evidence type="ECO:0000313" key="6">
    <source>
        <dbReference type="Proteomes" id="UP001500984"/>
    </source>
</evidence>
<comment type="similarity">
    <text evidence="1">Belongs to the LytR/CpsA/Psr (LCP) family.</text>
</comment>
<evidence type="ECO:0000256" key="2">
    <source>
        <dbReference type="SAM" id="MobiDB-lite"/>
    </source>
</evidence>
<name>A0ABN2WAB7_9MICO</name>
<evidence type="ECO:0000259" key="4">
    <source>
        <dbReference type="Pfam" id="PF03816"/>
    </source>
</evidence>
<dbReference type="Proteomes" id="UP001500984">
    <property type="component" value="Unassembled WGS sequence"/>
</dbReference>
<evidence type="ECO:0000256" key="1">
    <source>
        <dbReference type="ARBA" id="ARBA00006068"/>
    </source>
</evidence>
<protein>
    <submittedName>
        <fullName evidence="5">LCP family protein</fullName>
    </submittedName>
</protein>
<reference evidence="5 6" key="1">
    <citation type="journal article" date="2019" name="Int. J. Syst. Evol. Microbiol.">
        <title>The Global Catalogue of Microorganisms (GCM) 10K type strain sequencing project: providing services to taxonomists for standard genome sequencing and annotation.</title>
        <authorList>
            <consortium name="The Broad Institute Genomics Platform"/>
            <consortium name="The Broad Institute Genome Sequencing Center for Infectious Disease"/>
            <person name="Wu L."/>
            <person name="Ma J."/>
        </authorList>
    </citation>
    <scope>NUCLEOTIDE SEQUENCE [LARGE SCALE GENOMIC DNA]</scope>
    <source>
        <strain evidence="5 6">JCM 15900</strain>
    </source>
</reference>
<sequence>MSHTPEYQAPSGGVSAATAYDPEGNPVEPSHRDRRPRKKRTGRKILVTLLVLVLLAVAAVAGYVFYLGKLFDDNSNQLGQDDLYSGEQPVAEAGDPINILLLGSDARDEDVDYAGGARGFRSDTIMVMHLDGDRKGAQIMSIPRDMWVPVEGHGNAKINAAMSYGGLPLANQTISEFIDAPIHHVAIIDFEGFKALTDSVGGVTVDSEQAFEIDGHSFTQGENELDGEQALAFVRERKGFADGDLQRARNQQAYLKALTSKIISADTLSNPNKVTGMVRDFAPYMTVDDKLTASKIASIGYEMREVRPGEVTFFSAPISGAGRSADGQAILNVDEAGRDEIRKAFNDDTVGDYAENASPPHL</sequence>
<keyword evidence="3" id="KW-1133">Transmembrane helix</keyword>
<organism evidence="5 6">
    <name type="scientific">Brevibacterium salitolerans</name>
    <dbReference type="NCBI Taxonomy" id="1403566"/>
    <lineage>
        <taxon>Bacteria</taxon>
        <taxon>Bacillati</taxon>
        <taxon>Actinomycetota</taxon>
        <taxon>Actinomycetes</taxon>
        <taxon>Micrococcales</taxon>
        <taxon>Brevibacteriaceae</taxon>
        <taxon>Brevibacterium</taxon>
    </lineage>
</organism>
<comment type="caution">
    <text evidence="5">The sequence shown here is derived from an EMBL/GenBank/DDBJ whole genome shotgun (WGS) entry which is preliminary data.</text>
</comment>